<name>A0A420IYF3_9PEZI</name>
<accession>A0A420IYF3</accession>
<reference evidence="1 2" key="1">
    <citation type="journal article" date="2018" name="BMC Genomics">
        <title>Comparative genome analyses reveal sequence features reflecting distinct modes of host-adaptation between dicot and monocot powdery mildew.</title>
        <authorList>
            <person name="Wu Y."/>
            <person name="Ma X."/>
            <person name="Pan Z."/>
            <person name="Kale S.D."/>
            <person name="Song Y."/>
            <person name="King H."/>
            <person name="Zhang Q."/>
            <person name="Presley C."/>
            <person name="Deng X."/>
            <person name="Wei C.I."/>
            <person name="Xiao S."/>
        </authorList>
    </citation>
    <scope>NUCLEOTIDE SEQUENCE [LARGE SCALE GENOMIC DNA]</scope>
    <source>
        <strain evidence="1">UMSG1</strain>
    </source>
</reference>
<evidence type="ECO:0000313" key="2">
    <source>
        <dbReference type="Proteomes" id="UP000285326"/>
    </source>
</evidence>
<protein>
    <submittedName>
        <fullName evidence="1">Uncharacterized protein</fullName>
    </submittedName>
</protein>
<dbReference type="Proteomes" id="UP000285326">
    <property type="component" value="Unassembled WGS sequence"/>
</dbReference>
<dbReference type="AlphaFoldDB" id="A0A420IYF3"/>
<sequence>MPNPHSKVASNTEFECHNFGLSVQSFKPALRRNGGNTQCFLRNYGKNYCN</sequence>
<evidence type="ECO:0000313" key="1">
    <source>
        <dbReference type="EMBL" id="RKF79582.1"/>
    </source>
</evidence>
<proteinExistence type="predicted"/>
<organism evidence="1 2">
    <name type="scientific">Golovinomyces cichoracearum</name>
    <dbReference type="NCBI Taxonomy" id="62708"/>
    <lineage>
        <taxon>Eukaryota</taxon>
        <taxon>Fungi</taxon>
        <taxon>Dikarya</taxon>
        <taxon>Ascomycota</taxon>
        <taxon>Pezizomycotina</taxon>
        <taxon>Leotiomycetes</taxon>
        <taxon>Erysiphales</taxon>
        <taxon>Erysiphaceae</taxon>
        <taxon>Golovinomyces</taxon>
    </lineage>
</organism>
<gene>
    <name evidence="1" type="ORF">GcM1_201040</name>
</gene>
<comment type="caution">
    <text evidence="1">The sequence shown here is derived from an EMBL/GenBank/DDBJ whole genome shotgun (WGS) entry which is preliminary data.</text>
</comment>
<dbReference type="EMBL" id="MCBS01020119">
    <property type="protein sequence ID" value="RKF79582.1"/>
    <property type="molecule type" value="Genomic_DNA"/>
</dbReference>